<dbReference type="AlphaFoldDB" id="A0A2M4B4I6"/>
<name>A0A2M4B4I6_9DIPT</name>
<protein>
    <submittedName>
        <fullName evidence="1">Putative secreted protein</fullName>
    </submittedName>
</protein>
<evidence type="ECO:0000313" key="1">
    <source>
        <dbReference type="EMBL" id="MBW47738.1"/>
    </source>
</evidence>
<dbReference type="EMBL" id="GGFK01014417">
    <property type="protein sequence ID" value="MBW47738.1"/>
    <property type="molecule type" value="Transcribed_RNA"/>
</dbReference>
<organism evidence="1">
    <name type="scientific">Anopheles triannulatus</name>
    <dbReference type="NCBI Taxonomy" id="58253"/>
    <lineage>
        <taxon>Eukaryota</taxon>
        <taxon>Metazoa</taxon>
        <taxon>Ecdysozoa</taxon>
        <taxon>Arthropoda</taxon>
        <taxon>Hexapoda</taxon>
        <taxon>Insecta</taxon>
        <taxon>Pterygota</taxon>
        <taxon>Neoptera</taxon>
        <taxon>Endopterygota</taxon>
        <taxon>Diptera</taxon>
        <taxon>Nematocera</taxon>
        <taxon>Culicoidea</taxon>
        <taxon>Culicidae</taxon>
        <taxon>Anophelinae</taxon>
        <taxon>Anopheles</taxon>
    </lineage>
</organism>
<proteinExistence type="predicted"/>
<sequence length="120" mass="13869">MRTGWRARWQPNSPAVFYRCWVAFPSCPHCYAAFPRATVVDGSSMGSFSTSVAPRCSSMRPHADSRSLTMARWICAWIRIAVRSSCRRRKCWRASRSKIWPAFSRCTVRRSRPRRLLAPS</sequence>
<accession>A0A2M4B4I6</accession>
<reference evidence="1" key="1">
    <citation type="submission" date="2018-01" db="EMBL/GenBank/DDBJ databases">
        <title>An insight into the sialome of Amazonian anophelines.</title>
        <authorList>
            <person name="Ribeiro J.M."/>
            <person name="Scarpassa V."/>
            <person name="Calvo E."/>
        </authorList>
    </citation>
    <scope>NUCLEOTIDE SEQUENCE</scope>
    <source>
        <tissue evidence="1">Salivary glands</tissue>
    </source>
</reference>